<keyword evidence="2" id="KW-1185">Reference proteome</keyword>
<name>A0AAV4RW73_CAEEX</name>
<proteinExistence type="predicted"/>
<protein>
    <submittedName>
        <fullName evidence="1">Uncharacterized protein</fullName>
    </submittedName>
</protein>
<comment type="caution">
    <text evidence="1">The sequence shown here is derived from an EMBL/GenBank/DDBJ whole genome shotgun (WGS) entry which is preliminary data.</text>
</comment>
<sequence length="151" mass="18060">MTMEEVYSDTRKLITKYRIVLTWWTFVREIPRLMISNMDVIYELLTYSDMPLCVVIEHVTPMKESLEKFINLCIGIQNDLEELEGKNAMIIKYHPHESLHKILTRIQVIEDSTRRQRRLNWIIPTFIFYHHGLGVGFEEKITLRCTRGFLD</sequence>
<dbReference type="Proteomes" id="UP001054945">
    <property type="component" value="Unassembled WGS sequence"/>
</dbReference>
<accession>A0AAV4RW73</accession>
<gene>
    <name evidence="1" type="ORF">CEXT_583901</name>
</gene>
<dbReference type="AlphaFoldDB" id="A0AAV4RW73"/>
<organism evidence="1 2">
    <name type="scientific">Caerostris extrusa</name>
    <name type="common">Bark spider</name>
    <name type="synonym">Caerostris bankana</name>
    <dbReference type="NCBI Taxonomy" id="172846"/>
    <lineage>
        <taxon>Eukaryota</taxon>
        <taxon>Metazoa</taxon>
        <taxon>Ecdysozoa</taxon>
        <taxon>Arthropoda</taxon>
        <taxon>Chelicerata</taxon>
        <taxon>Arachnida</taxon>
        <taxon>Araneae</taxon>
        <taxon>Araneomorphae</taxon>
        <taxon>Entelegynae</taxon>
        <taxon>Araneoidea</taxon>
        <taxon>Araneidae</taxon>
        <taxon>Caerostris</taxon>
    </lineage>
</organism>
<dbReference type="EMBL" id="BPLR01008569">
    <property type="protein sequence ID" value="GIY25690.1"/>
    <property type="molecule type" value="Genomic_DNA"/>
</dbReference>
<evidence type="ECO:0000313" key="2">
    <source>
        <dbReference type="Proteomes" id="UP001054945"/>
    </source>
</evidence>
<evidence type="ECO:0000313" key="1">
    <source>
        <dbReference type="EMBL" id="GIY25690.1"/>
    </source>
</evidence>
<reference evidence="1 2" key="1">
    <citation type="submission" date="2021-06" db="EMBL/GenBank/DDBJ databases">
        <title>Caerostris extrusa draft genome.</title>
        <authorList>
            <person name="Kono N."/>
            <person name="Arakawa K."/>
        </authorList>
    </citation>
    <scope>NUCLEOTIDE SEQUENCE [LARGE SCALE GENOMIC DNA]</scope>
</reference>